<dbReference type="Gramene" id="TVU40517">
    <property type="protein sequence ID" value="TVU40517"/>
    <property type="gene ID" value="EJB05_13984"/>
</dbReference>
<dbReference type="AlphaFoldDB" id="A0A5J9VY05"/>
<accession>A0A5J9VY05</accession>
<keyword evidence="1" id="KW-1133">Transmembrane helix</keyword>
<keyword evidence="1" id="KW-0812">Transmembrane</keyword>
<evidence type="ECO:0000313" key="2">
    <source>
        <dbReference type="EMBL" id="TVU40517.1"/>
    </source>
</evidence>
<sequence>MYRTESVSRSTPAIAATYFTYHHDFELWDPVTDQQSALPASNGFTNWNATMLCAAGTAAGAYDHLHCRQLTTRSSIGGLAPCAWPSELQPELAMPTPFVRSTRSLPLPVPSLIAITIPFVLGCSICIKKSMILSVSI</sequence>
<evidence type="ECO:0000256" key="1">
    <source>
        <dbReference type="SAM" id="Phobius"/>
    </source>
</evidence>
<feature type="transmembrane region" description="Helical" evidence="1">
    <location>
        <begin position="107"/>
        <end position="127"/>
    </location>
</feature>
<comment type="caution">
    <text evidence="2">The sequence shown here is derived from an EMBL/GenBank/DDBJ whole genome shotgun (WGS) entry which is preliminary data.</text>
</comment>
<feature type="non-terminal residue" evidence="2">
    <location>
        <position position="1"/>
    </location>
</feature>
<reference evidence="2 3" key="1">
    <citation type="journal article" date="2019" name="Sci. Rep.">
        <title>A high-quality genome of Eragrostis curvula grass provides insights into Poaceae evolution and supports new strategies to enhance forage quality.</title>
        <authorList>
            <person name="Carballo J."/>
            <person name="Santos B.A.C.M."/>
            <person name="Zappacosta D."/>
            <person name="Garbus I."/>
            <person name="Selva J.P."/>
            <person name="Gallo C.A."/>
            <person name="Diaz A."/>
            <person name="Albertini E."/>
            <person name="Caccamo M."/>
            <person name="Echenique V."/>
        </authorList>
    </citation>
    <scope>NUCLEOTIDE SEQUENCE [LARGE SCALE GENOMIC DNA]</scope>
    <source>
        <strain evidence="3">cv. Victoria</strain>
        <tissue evidence="2">Leaf</tissue>
    </source>
</reference>
<protein>
    <submittedName>
        <fullName evidence="2">Uncharacterized protein</fullName>
    </submittedName>
</protein>
<evidence type="ECO:0000313" key="3">
    <source>
        <dbReference type="Proteomes" id="UP000324897"/>
    </source>
</evidence>
<dbReference type="Proteomes" id="UP000324897">
    <property type="component" value="Chromosome 4"/>
</dbReference>
<organism evidence="2 3">
    <name type="scientific">Eragrostis curvula</name>
    <name type="common">weeping love grass</name>
    <dbReference type="NCBI Taxonomy" id="38414"/>
    <lineage>
        <taxon>Eukaryota</taxon>
        <taxon>Viridiplantae</taxon>
        <taxon>Streptophyta</taxon>
        <taxon>Embryophyta</taxon>
        <taxon>Tracheophyta</taxon>
        <taxon>Spermatophyta</taxon>
        <taxon>Magnoliopsida</taxon>
        <taxon>Liliopsida</taxon>
        <taxon>Poales</taxon>
        <taxon>Poaceae</taxon>
        <taxon>PACMAD clade</taxon>
        <taxon>Chloridoideae</taxon>
        <taxon>Eragrostideae</taxon>
        <taxon>Eragrostidinae</taxon>
        <taxon>Eragrostis</taxon>
    </lineage>
</organism>
<keyword evidence="3" id="KW-1185">Reference proteome</keyword>
<name>A0A5J9VY05_9POAL</name>
<dbReference type="EMBL" id="RWGY01000007">
    <property type="protein sequence ID" value="TVU40517.1"/>
    <property type="molecule type" value="Genomic_DNA"/>
</dbReference>
<gene>
    <name evidence="2" type="ORF">EJB05_13984</name>
</gene>
<proteinExistence type="predicted"/>
<keyword evidence="1" id="KW-0472">Membrane</keyword>